<dbReference type="Proteomes" id="UP000654075">
    <property type="component" value="Unassembled WGS sequence"/>
</dbReference>
<keyword evidence="3" id="KW-1185">Reference proteome</keyword>
<feature type="region of interest" description="Disordered" evidence="1">
    <location>
        <begin position="22"/>
        <end position="49"/>
    </location>
</feature>
<dbReference type="EMBL" id="CAJNNV010017651">
    <property type="protein sequence ID" value="CAE8605311.1"/>
    <property type="molecule type" value="Genomic_DNA"/>
</dbReference>
<sequence>VPMAMPSPSRVSVQSLPLRSSPTGIRMMWPGSPTLAMSPTAAQSPKTPAPIDKFTFLQARNVAVQLAQGPPGLAQWAPTPTTKANLLGFRYPQPGYISVVPKNG</sequence>
<evidence type="ECO:0000256" key="1">
    <source>
        <dbReference type="SAM" id="MobiDB-lite"/>
    </source>
</evidence>
<accession>A0A813EZB8</accession>
<dbReference type="OrthoDB" id="410307at2759"/>
<feature type="non-terminal residue" evidence="2">
    <location>
        <position position="104"/>
    </location>
</feature>
<comment type="caution">
    <text evidence="2">The sequence shown here is derived from an EMBL/GenBank/DDBJ whole genome shotgun (WGS) entry which is preliminary data.</text>
</comment>
<gene>
    <name evidence="2" type="ORF">PGLA1383_LOCUS23429</name>
</gene>
<evidence type="ECO:0000313" key="2">
    <source>
        <dbReference type="EMBL" id="CAE8605311.1"/>
    </source>
</evidence>
<protein>
    <submittedName>
        <fullName evidence="2">Uncharacterized protein</fullName>
    </submittedName>
</protein>
<reference evidence="2" key="1">
    <citation type="submission" date="2021-02" db="EMBL/GenBank/DDBJ databases">
        <authorList>
            <person name="Dougan E. K."/>
            <person name="Rhodes N."/>
            <person name="Thang M."/>
            <person name="Chan C."/>
        </authorList>
    </citation>
    <scope>NUCLEOTIDE SEQUENCE</scope>
</reference>
<feature type="compositionally biased region" description="Polar residues" evidence="1">
    <location>
        <begin position="35"/>
        <end position="46"/>
    </location>
</feature>
<dbReference type="AlphaFoldDB" id="A0A813EZB8"/>
<name>A0A813EZB8_POLGL</name>
<evidence type="ECO:0000313" key="3">
    <source>
        <dbReference type="Proteomes" id="UP000654075"/>
    </source>
</evidence>
<proteinExistence type="predicted"/>
<organism evidence="2 3">
    <name type="scientific">Polarella glacialis</name>
    <name type="common">Dinoflagellate</name>
    <dbReference type="NCBI Taxonomy" id="89957"/>
    <lineage>
        <taxon>Eukaryota</taxon>
        <taxon>Sar</taxon>
        <taxon>Alveolata</taxon>
        <taxon>Dinophyceae</taxon>
        <taxon>Suessiales</taxon>
        <taxon>Suessiaceae</taxon>
        <taxon>Polarella</taxon>
    </lineage>
</organism>